<dbReference type="KEGG" id="vpa:VP0811"/>
<gene>
    <name evidence="1" type="ordered locus">VP0811</name>
</gene>
<dbReference type="HOGENOM" id="CLU_1562244_0_0_6"/>
<name>Q87RI4_VIBPA</name>
<evidence type="ECO:0000313" key="1">
    <source>
        <dbReference type="EMBL" id="BAC59073.1"/>
    </source>
</evidence>
<dbReference type="EMBL" id="BA000031">
    <property type="protein sequence ID" value="BAC59073.1"/>
    <property type="molecule type" value="Genomic_DNA"/>
</dbReference>
<proteinExistence type="predicted"/>
<dbReference type="AlphaFoldDB" id="Q87RI4"/>
<accession>Q87RI4</accession>
<sequence length="171" mass="18484">MRSTPITIAIPTEKATVIRRPTPYSVMDCSELGIIPPSAATSEASSATAVNAGSAIVVPNPKQNAKINNQNTLPFRAKACAIFSPMGNKPSSSPKIKNVRPKMTNNKPKRIETKLGKGSCRTTNWKKVITITIGRRSRALLNRARNKAVSASMQILPLTNKLLALKARPVR</sequence>
<protein>
    <submittedName>
        <fullName evidence="1">Uncharacterized protein</fullName>
    </submittedName>
</protein>
<reference evidence="1 2" key="1">
    <citation type="journal article" date="2003" name="Lancet">
        <title>Genome sequence of Vibrio parahaemolyticus: a pathogenic mechanism distinct from that of V. cholerae.</title>
        <authorList>
            <person name="Makino K."/>
            <person name="Oshima K."/>
            <person name="Kurokawa K."/>
            <person name="Yokoyama K."/>
            <person name="Uda T."/>
            <person name="Tagomori K."/>
            <person name="Iijima Y."/>
            <person name="Najima M."/>
            <person name="Nakano M."/>
            <person name="Yamashita A."/>
            <person name="Kubota Y."/>
            <person name="Kimura S."/>
            <person name="Yasunaga T."/>
            <person name="Honda T."/>
            <person name="Shinagawa H."/>
            <person name="Hattori M."/>
            <person name="Iida T."/>
        </authorList>
    </citation>
    <scope>NUCLEOTIDE SEQUENCE [LARGE SCALE GENOMIC DNA]</scope>
    <source>
        <strain evidence="2">RIMD 2210633</strain>
    </source>
</reference>
<evidence type="ECO:0000313" key="2">
    <source>
        <dbReference type="Proteomes" id="UP000002493"/>
    </source>
</evidence>
<dbReference type="Proteomes" id="UP000002493">
    <property type="component" value="Chromosome 1"/>
</dbReference>
<organism evidence="1 2">
    <name type="scientific">Vibrio parahaemolyticus serotype O3:K6 (strain RIMD 2210633)</name>
    <dbReference type="NCBI Taxonomy" id="223926"/>
    <lineage>
        <taxon>Bacteria</taxon>
        <taxon>Pseudomonadati</taxon>
        <taxon>Pseudomonadota</taxon>
        <taxon>Gammaproteobacteria</taxon>
        <taxon>Vibrionales</taxon>
        <taxon>Vibrionaceae</taxon>
        <taxon>Vibrio</taxon>
    </lineage>
</organism>